<dbReference type="EMBL" id="AP026798">
    <property type="protein sequence ID" value="BDR52327.1"/>
    <property type="molecule type" value="Genomic_DNA"/>
</dbReference>
<dbReference type="Proteomes" id="UP001321766">
    <property type="component" value="Chromosome"/>
</dbReference>
<feature type="transmembrane region" description="Helical" evidence="2">
    <location>
        <begin position="29"/>
        <end position="45"/>
    </location>
</feature>
<evidence type="ECO:0000313" key="4">
    <source>
        <dbReference type="Proteomes" id="UP001321766"/>
    </source>
</evidence>
<evidence type="ECO:0008006" key="5">
    <source>
        <dbReference type="Google" id="ProtNLM"/>
    </source>
</evidence>
<dbReference type="InterPro" id="IPR038468">
    <property type="entry name" value="MmpS_C"/>
</dbReference>
<name>A0ABN6SAN6_9BIFI</name>
<evidence type="ECO:0000313" key="3">
    <source>
        <dbReference type="EMBL" id="BDR52327.1"/>
    </source>
</evidence>
<accession>A0ABN6SAN6</accession>
<feature type="transmembrane region" description="Helical" evidence="2">
    <location>
        <begin position="57"/>
        <end position="75"/>
    </location>
</feature>
<evidence type="ECO:0000256" key="1">
    <source>
        <dbReference type="SAM" id="MobiDB-lite"/>
    </source>
</evidence>
<evidence type="ECO:0000256" key="2">
    <source>
        <dbReference type="SAM" id="Phobius"/>
    </source>
</evidence>
<protein>
    <recommendedName>
        <fullName evidence="5">DUF4190 domain-containing protein</fullName>
    </recommendedName>
</protein>
<sequence>MSAMAISALVLGIIAIVLSFIPIINNFAAVLAVIGVILGGFGWHASGRKGHKKGKGLAIAGLVLSALAIIITLLMQQSASKAFDSASKNSGSTSSQTARQQDSGSSKADSGNKKRTVTLKASVTGGSGNGTVTYGPAGSASQDTFSSQWSKDLTDNQGKEMYTETVSAEISMNDADTKDQIVTCDVLVDGVQKDHKEATGSGAVVTCSSPVVF</sequence>
<gene>
    <name evidence="3" type="ORF">KIM372_02340</name>
</gene>
<keyword evidence="2" id="KW-0472">Membrane</keyword>
<keyword evidence="2" id="KW-1133">Transmembrane helix</keyword>
<reference evidence="3 4" key="1">
    <citation type="journal article" date="2023" name="Microbiol. Spectr.">
        <title>Symbiosis of Carpenter Bees with Uncharacterized Lactic Acid Bacteria Showing NAD Auxotrophy.</title>
        <authorList>
            <person name="Kawasaki S."/>
            <person name="Ozawa K."/>
            <person name="Mori T."/>
            <person name="Yamamoto A."/>
            <person name="Ito M."/>
            <person name="Ohkuma M."/>
            <person name="Sakamoto M."/>
            <person name="Matsutani M."/>
        </authorList>
    </citation>
    <scope>NUCLEOTIDE SEQUENCE [LARGE SCALE GENOMIC DNA]</scope>
    <source>
        <strain evidence="3 4">Kim37-2</strain>
    </source>
</reference>
<keyword evidence="4" id="KW-1185">Reference proteome</keyword>
<organism evidence="3 4">
    <name type="scientific">Bombiscardovia nodaiensis</name>
    <dbReference type="NCBI Taxonomy" id="2932181"/>
    <lineage>
        <taxon>Bacteria</taxon>
        <taxon>Bacillati</taxon>
        <taxon>Actinomycetota</taxon>
        <taxon>Actinomycetes</taxon>
        <taxon>Bifidobacteriales</taxon>
        <taxon>Bifidobacteriaceae</taxon>
        <taxon>Bombiscardovia</taxon>
    </lineage>
</organism>
<keyword evidence="2" id="KW-0812">Transmembrane</keyword>
<feature type="region of interest" description="Disordered" evidence="1">
    <location>
        <begin position="85"/>
        <end position="124"/>
    </location>
</feature>
<feature type="compositionally biased region" description="Polar residues" evidence="1">
    <location>
        <begin position="85"/>
        <end position="109"/>
    </location>
</feature>
<proteinExistence type="predicted"/>
<dbReference type="Gene3D" id="2.60.40.2880">
    <property type="entry name" value="MmpS1-5, C-terminal soluble domain"/>
    <property type="match status" value="1"/>
</dbReference>